<keyword evidence="4" id="KW-1185">Reference proteome</keyword>
<feature type="compositionally biased region" description="Polar residues" evidence="1">
    <location>
        <begin position="101"/>
        <end position="111"/>
    </location>
</feature>
<evidence type="ECO:0000313" key="4">
    <source>
        <dbReference type="Proteomes" id="UP000826656"/>
    </source>
</evidence>
<dbReference type="CDD" id="cd01647">
    <property type="entry name" value="RT_LTR"/>
    <property type="match status" value="1"/>
</dbReference>
<accession>A0ABQ7VY36</accession>
<dbReference type="InterPro" id="IPR000477">
    <property type="entry name" value="RT_dom"/>
</dbReference>
<dbReference type="PROSITE" id="PS50878">
    <property type="entry name" value="RT_POL"/>
    <property type="match status" value="1"/>
</dbReference>
<evidence type="ECO:0000313" key="3">
    <source>
        <dbReference type="EMBL" id="KAH0773395.1"/>
    </source>
</evidence>
<dbReference type="PANTHER" id="PTHR24559:SF444">
    <property type="entry name" value="REVERSE TRANSCRIPTASE DOMAIN-CONTAINING PROTEIN"/>
    <property type="match status" value="1"/>
</dbReference>
<dbReference type="EMBL" id="JAIVGD010000005">
    <property type="protein sequence ID" value="KAH0773395.1"/>
    <property type="molecule type" value="Genomic_DNA"/>
</dbReference>
<feature type="compositionally biased region" description="Basic and acidic residues" evidence="1">
    <location>
        <begin position="59"/>
        <end position="74"/>
    </location>
</feature>
<comment type="caution">
    <text evidence="3">The sequence shown here is derived from an EMBL/GenBank/DDBJ whole genome shotgun (WGS) entry which is preliminary data.</text>
</comment>
<dbReference type="InterPro" id="IPR021109">
    <property type="entry name" value="Peptidase_aspartic_dom_sf"/>
</dbReference>
<dbReference type="InterPro" id="IPR053134">
    <property type="entry name" value="RNA-dir_DNA_polymerase"/>
</dbReference>
<dbReference type="Proteomes" id="UP000826656">
    <property type="component" value="Unassembled WGS sequence"/>
</dbReference>
<name>A0ABQ7VY36_SOLTU</name>
<organism evidence="3 4">
    <name type="scientific">Solanum tuberosum</name>
    <name type="common">Potato</name>
    <dbReference type="NCBI Taxonomy" id="4113"/>
    <lineage>
        <taxon>Eukaryota</taxon>
        <taxon>Viridiplantae</taxon>
        <taxon>Streptophyta</taxon>
        <taxon>Embryophyta</taxon>
        <taxon>Tracheophyta</taxon>
        <taxon>Spermatophyta</taxon>
        <taxon>Magnoliopsida</taxon>
        <taxon>eudicotyledons</taxon>
        <taxon>Gunneridae</taxon>
        <taxon>Pentapetalae</taxon>
        <taxon>asterids</taxon>
        <taxon>lamiids</taxon>
        <taxon>Solanales</taxon>
        <taxon>Solanaceae</taxon>
        <taxon>Solanoideae</taxon>
        <taxon>Solaneae</taxon>
        <taxon>Solanum</taxon>
    </lineage>
</organism>
<gene>
    <name evidence="3" type="ORF">KY290_010532</name>
</gene>
<dbReference type="SUPFAM" id="SSF56672">
    <property type="entry name" value="DNA/RNA polymerases"/>
    <property type="match status" value="1"/>
</dbReference>
<sequence>MSLVLQGRGYCLNSTDRTTGRGPHHGSWRLVRDPLGQVYRVTSRGYSWVVTNREVKRARTDDGNFSKGKSEGQGRPRFKRRFPNQGSSSAPRVNKGRVSNPKPQGRNSGGSSMVRPTCAKYGKKHDGKCLAGMGVCYGCGKSGHQLKNSQHLRPKGEKISKLLLVVQIPMLPGKTTCDSVVAKSVYRICPISLSHKVTLVELDMSDFDVILGMDGLHACYASIDCRTRVVKFQLLNESILEWKGGNSIPRGQFVFYLKARKMISKGCIYHIVRVMDVESETPSLESVPVVTEFSRVFPDDLPGIPPEREIDFSINVFPNTQPISIFPYRMAPAELKELNEKLKDLLDKGFIQPSISPWAVPVLFVRKKDGSLRMCIDYHQLNKMTIKNKYPLPRIDDLFDQLEGASYFSTIDLRSGYHQLRVREVDIPKTAFRTRYGHYEFLVMFFGLTNAPVAFMNLMNRVFSHYLDMFVIVFIDDILIYSRSEDEHIDHLRIVLQVLKDHQL</sequence>
<dbReference type="Gene3D" id="2.40.70.10">
    <property type="entry name" value="Acid Proteases"/>
    <property type="match status" value="1"/>
</dbReference>
<evidence type="ECO:0000259" key="2">
    <source>
        <dbReference type="PROSITE" id="PS50878"/>
    </source>
</evidence>
<dbReference type="Pfam" id="PF08284">
    <property type="entry name" value="RVP_2"/>
    <property type="match status" value="1"/>
</dbReference>
<reference evidence="3 4" key="1">
    <citation type="journal article" date="2021" name="bioRxiv">
        <title>Chromosome-scale and haplotype-resolved genome assembly of a tetraploid potato cultivar.</title>
        <authorList>
            <person name="Sun H."/>
            <person name="Jiao W.-B."/>
            <person name="Krause K."/>
            <person name="Campoy J.A."/>
            <person name="Goel M."/>
            <person name="Folz-Donahue K."/>
            <person name="Kukat C."/>
            <person name="Huettel B."/>
            <person name="Schneeberger K."/>
        </authorList>
    </citation>
    <scope>NUCLEOTIDE SEQUENCE [LARGE SCALE GENOMIC DNA]</scope>
    <source>
        <strain evidence="3">SolTubOtavaFocal</strain>
        <tissue evidence="3">Leaves</tissue>
    </source>
</reference>
<protein>
    <recommendedName>
        <fullName evidence="2">Reverse transcriptase domain-containing protein</fullName>
    </recommendedName>
</protein>
<dbReference type="Gene3D" id="3.30.70.270">
    <property type="match status" value="1"/>
</dbReference>
<dbReference type="PANTHER" id="PTHR24559">
    <property type="entry name" value="TRANSPOSON TY3-I GAG-POL POLYPROTEIN"/>
    <property type="match status" value="1"/>
</dbReference>
<feature type="region of interest" description="Disordered" evidence="1">
    <location>
        <begin position="59"/>
        <end position="115"/>
    </location>
</feature>
<dbReference type="InterPro" id="IPR043128">
    <property type="entry name" value="Rev_trsase/Diguanyl_cyclase"/>
</dbReference>
<proteinExistence type="predicted"/>
<evidence type="ECO:0000256" key="1">
    <source>
        <dbReference type="SAM" id="MobiDB-lite"/>
    </source>
</evidence>
<feature type="domain" description="Reverse transcriptase" evidence="2">
    <location>
        <begin position="346"/>
        <end position="504"/>
    </location>
</feature>
<dbReference type="Pfam" id="PF00078">
    <property type="entry name" value="RVT_1"/>
    <property type="match status" value="1"/>
</dbReference>
<dbReference type="InterPro" id="IPR043502">
    <property type="entry name" value="DNA/RNA_pol_sf"/>
</dbReference>
<dbReference type="Gene3D" id="3.10.10.10">
    <property type="entry name" value="HIV Type 1 Reverse Transcriptase, subunit A, domain 1"/>
    <property type="match status" value="1"/>
</dbReference>